<feature type="region of interest" description="Disordered" evidence="1">
    <location>
        <begin position="163"/>
        <end position="188"/>
    </location>
</feature>
<evidence type="ECO:0000313" key="5">
    <source>
        <dbReference type="Proteomes" id="UP000253529"/>
    </source>
</evidence>
<gene>
    <name evidence="4" type="ORF">DFR50_106119</name>
</gene>
<dbReference type="EMBL" id="QNRK01000006">
    <property type="protein sequence ID" value="RBP16157.1"/>
    <property type="molecule type" value="Genomic_DNA"/>
</dbReference>
<dbReference type="AlphaFoldDB" id="A0A366FNL0"/>
<dbReference type="Pfam" id="PF04397">
    <property type="entry name" value="LytTR"/>
    <property type="match status" value="1"/>
</dbReference>
<proteinExistence type="predicted"/>
<protein>
    <submittedName>
        <fullName evidence="4">LytTR family transcriptional regulator</fullName>
    </submittedName>
</protein>
<evidence type="ECO:0000256" key="1">
    <source>
        <dbReference type="SAM" id="MobiDB-lite"/>
    </source>
</evidence>
<dbReference type="RefSeq" id="WP_113888482.1">
    <property type="nucleotide sequence ID" value="NZ_QNRK01000006.1"/>
</dbReference>
<comment type="caution">
    <text evidence="4">The sequence shown here is derived from an EMBL/GenBank/DDBJ whole genome shotgun (WGS) entry which is preliminary data.</text>
</comment>
<dbReference type="InterPro" id="IPR007492">
    <property type="entry name" value="LytTR_DNA-bd_dom"/>
</dbReference>
<dbReference type="Proteomes" id="UP000253529">
    <property type="component" value="Unassembled WGS sequence"/>
</dbReference>
<feature type="transmembrane region" description="Helical" evidence="2">
    <location>
        <begin position="130"/>
        <end position="154"/>
    </location>
</feature>
<organism evidence="4 5">
    <name type="scientific">Roseiarcus fermentans</name>
    <dbReference type="NCBI Taxonomy" id="1473586"/>
    <lineage>
        <taxon>Bacteria</taxon>
        <taxon>Pseudomonadati</taxon>
        <taxon>Pseudomonadota</taxon>
        <taxon>Alphaproteobacteria</taxon>
        <taxon>Hyphomicrobiales</taxon>
        <taxon>Roseiarcaceae</taxon>
        <taxon>Roseiarcus</taxon>
    </lineage>
</organism>
<sequence length="294" mass="31660">MPLRLRDWIGRIRDRSRRPVHEAPTAAGPILPDYRLASGIAIGVAALFVVLSPVGTDRLSTPVRLGYWLGIMLGGSAIGVALARWLYRAPAIERHPVLGALVAGVILTPPISILVAAANRFAFGLSLVSAAHWLTLLPAVFGLSCGLSLVNIWASRGRRASMDGAPARQPAREDASPPPPPACAPGADEGEAMFRSRLPYIVRTADLWALEAEDHYLRVHSSAGRTLILMRLSDAMAALARLDGAQTHRSWWVARSAATPIETNQGRAVLALPDGTRAPVSRSFYRDLKARGWL</sequence>
<dbReference type="OrthoDB" id="7028951at2"/>
<keyword evidence="2" id="KW-1133">Transmembrane helix</keyword>
<feature type="transmembrane region" description="Helical" evidence="2">
    <location>
        <begin position="36"/>
        <end position="55"/>
    </location>
</feature>
<evidence type="ECO:0000313" key="4">
    <source>
        <dbReference type="EMBL" id="RBP16157.1"/>
    </source>
</evidence>
<dbReference type="Gene3D" id="2.40.50.1020">
    <property type="entry name" value="LytTr DNA-binding domain"/>
    <property type="match status" value="1"/>
</dbReference>
<keyword evidence="2" id="KW-0812">Transmembrane</keyword>
<dbReference type="GO" id="GO:0003677">
    <property type="term" value="F:DNA binding"/>
    <property type="evidence" value="ECO:0007669"/>
    <property type="project" value="InterPro"/>
</dbReference>
<evidence type="ECO:0000256" key="2">
    <source>
        <dbReference type="SAM" id="Phobius"/>
    </source>
</evidence>
<keyword evidence="2" id="KW-0472">Membrane</keyword>
<dbReference type="SMART" id="SM00850">
    <property type="entry name" value="LytTR"/>
    <property type="match status" value="1"/>
</dbReference>
<feature type="transmembrane region" description="Helical" evidence="2">
    <location>
        <begin position="98"/>
        <end position="118"/>
    </location>
</feature>
<feature type="transmembrane region" description="Helical" evidence="2">
    <location>
        <begin position="67"/>
        <end position="86"/>
    </location>
</feature>
<reference evidence="4 5" key="1">
    <citation type="submission" date="2018-06" db="EMBL/GenBank/DDBJ databases">
        <title>Genomic Encyclopedia of Type Strains, Phase IV (KMG-IV): sequencing the most valuable type-strain genomes for metagenomic binning, comparative biology and taxonomic classification.</title>
        <authorList>
            <person name="Goeker M."/>
        </authorList>
    </citation>
    <scope>NUCLEOTIDE SEQUENCE [LARGE SCALE GENOMIC DNA]</scope>
    <source>
        <strain evidence="4 5">DSM 24875</strain>
    </source>
</reference>
<keyword evidence="5" id="KW-1185">Reference proteome</keyword>
<dbReference type="PROSITE" id="PS50930">
    <property type="entry name" value="HTH_LYTTR"/>
    <property type="match status" value="1"/>
</dbReference>
<feature type="domain" description="HTH LytTR-type" evidence="3">
    <location>
        <begin position="197"/>
        <end position="294"/>
    </location>
</feature>
<evidence type="ECO:0000259" key="3">
    <source>
        <dbReference type="PROSITE" id="PS50930"/>
    </source>
</evidence>
<accession>A0A366FNL0</accession>
<name>A0A366FNL0_9HYPH</name>